<evidence type="ECO:0000256" key="4">
    <source>
        <dbReference type="ARBA" id="ARBA00022679"/>
    </source>
</evidence>
<dbReference type="EMBL" id="FMWP01000138">
    <property type="protein sequence ID" value="SDA03705.1"/>
    <property type="molecule type" value="Genomic_DNA"/>
</dbReference>
<dbReference type="Gene3D" id="1.10.8.100">
    <property type="entry name" value="Ribosomal RNA adenine dimethylase-like, domain 2"/>
    <property type="match status" value="1"/>
</dbReference>
<evidence type="ECO:0000313" key="9">
    <source>
        <dbReference type="EMBL" id="SDA03705.1"/>
    </source>
</evidence>
<name>A0A2X0M3P2_9BASI</name>
<protein>
    <recommendedName>
        <fullName evidence="2">Mitochondrial transcription factor 1</fullName>
    </recommendedName>
</protein>
<dbReference type="GO" id="GO:0005759">
    <property type="term" value="C:mitochondrial matrix"/>
    <property type="evidence" value="ECO:0007669"/>
    <property type="project" value="TreeGrafter"/>
</dbReference>
<evidence type="ECO:0000256" key="3">
    <source>
        <dbReference type="ARBA" id="ARBA00022603"/>
    </source>
</evidence>
<dbReference type="InterPro" id="IPR023165">
    <property type="entry name" value="rRNA_Ade_diMease-like_C"/>
</dbReference>
<dbReference type="PANTHER" id="PTHR11727">
    <property type="entry name" value="DIMETHYLADENOSINE TRANSFERASE"/>
    <property type="match status" value="1"/>
</dbReference>
<keyword evidence="4" id="KW-0808">Transferase</keyword>
<dbReference type="GO" id="GO:0003723">
    <property type="term" value="F:RNA binding"/>
    <property type="evidence" value="ECO:0007669"/>
    <property type="project" value="UniProtKB-KW"/>
</dbReference>
<dbReference type="Proteomes" id="UP000249723">
    <property type="component" value="Unassembled WGS sequence"/>
</dbReference>
<dbReference type="GO" id="GO:0006391">
    <property type="term" value="P:transcription initiation at mitochondrial promoter"/>
    <property type="evidence" value="ECO:0007669"/>
    <property type="project" value="TreeGrafter"/>
</dbReference>
<feature type="region of interest" description="Disordered" evidence="8">
    <location>
        <begin position="32"/>
        <end position="100"/>
    </location>
</feature>
<comment type="subcellular location">
    <subcellularLocation>
        <location evidence="1">Mitochondrion</location>
    </subcellularLocation>
</comment>
<feature type="compositionally biased region" description="Low complexity" evidence="8">
    <location>
        <begin position="32"/>
        <end position="65"/>
    </location>
</feature>
<dbReference type="InterPro" id="IPR029063">
    <property type="entry name" value="SAM-dependent_MTases_sf"/>
</dbReference>
<gene>
    <name evidence="9" type="ORF">BZ3500_MVSOF-1268-A1-R1_CHR11-1G03145</name>
</gene>
<accession>A0A2X0M3P2</accession>
<dbReference type="PANTHER" id="PTHR11727:SF17">
    <property type="entry name" value="DIMETHYLADENOSINE TRANSFERASE 1, MITOCHONDRIAL"/>
    <property type="match status" value="1"/>
</dbReference>
<evidence type="ECO:0000256" key="8">
    <source>
        <dbReference type="SAM" id="MobiDB-lite"/>
    </source>
</evidence>
<evidence type="ECO:0000256" key="6">
    <source>
        <dbReference type="ARBA" id="ARBA00022884"/>
    </source>
</evidence>
<dbReference type="STRING" id="289078.A0A2X0M3P2"/>
<keyword evidence="10" id="KW-1185">Reference proteome</keyword>
<organism evidence="9 10">
    <name type="scientific">Microbotryum saponariae</name>
    <dbReference type="NCBI Taxonomy" id="289078"/>
    <lineage>
        <taxon>Eukaryota</taxon>
        <taxon>Fungi</taxon>
        <taxon>Dikarya</taxon>
        <taxon>Basidiomycota</taxon>
        <taxon>Pucciniomycotina</taxon>
        <taxon>Microbotryomycetes</taxon>
        <taxon>Microbotryales</taxon>
        <taxon>Microbotryaceae</taxon>
        <taxon>Microbotryum</taxon>
    </lineage>
</organism>
<dbReference type="SUPFAM" id="SSF53335">
    <property type="entry name" value="S-adenosyl-L-methionine-dependent methyltransferases"/>
    <property type="match status" value="1"/>
</dbReference>
<dbReference type="InterPro" id="IPR001737">
    <property type="entry name" value="KsgA/Erm"/>
</dbReference>
<dbReference type="GO" id="GO:0000179">
    <property type="term" value="F:rRNA (adenine-N6,N6-)-dimethyltransferase activity"/>
    <property type="evidence" value="ECO:0007669"/>
    <property type="project" value="TreeGrafter"/>
</dbReference>
<evidence type="ECO:0000256" key="7">
    <source>
        <dbReference type="ARBA" id="ARBA00024915"/>
    </source>
</evidence>
<dbReference type="Gene3D" id="3.40.50.150">
    <property type="entry name" value="Vaccinia Virus protein VP39"/>
    <property type="match status" value="1"/>
</dbReference>
<reference evidence="10" key="1">
    <citation type="submission" date="2016-10" db="EMBL/GenBank/DDBJ databases">
        <authorList>
            <person name="Jeantristanb JTB J.-T."/>
            <person name="Ricardo R."/>
        </authorList>
    </citation>
    <scope>NUCLEOTIDE SEQUENCE [LARGE SCALE GENOMIC DNA]</scope>
</reference>
<comment type="function">
    <text evidence="7">Mitochondrial transcription factor that confers selective promoter recognition on the core subunit of the yeast mitochondrial RNA polymerase. Interacts with DNA in a non-specific manner.</text>
</comment>
<evidence type="ECO:0000256" key="5">
    <source>
        <dbReference type="ARBA" id="ARBA00022691"/>
    </source>
</evidence>
<evidence type="ECO:0000256" key="2">
    <source>
        <dbReference type="ARBA" id="ARBA00013836"/>
    </source>
</evidence>
<evidence type="ECO:0000313" key="10">
    <source>
        <dbReference type="Proteomes" id="UP000249723"/>
    </source>
</evidence>
<keyword evidence="5" id="KW-0949">S-adenosyl-L-methionine</keyword>
<dbReference type="GO" id="GO:0034246">
    <property type="term" value="F:mitochondrial transcription factor activity"/>
    <property type="evidence" value="ECO:0007669"/>
    <property type="project" value="TreeGrafter"/>
</dbReference>
<keyword evidence="3" id="KW-0489">Methyltransferase</keyword>
<dbReference type="OrthoDB" id="16079at2759"/>
<dbReference type="AlphaFoldDB" id="A0A2X0M3P2"/>
<proteinExistence type="predicted"/>
<sequence>MRTTATLRLSSTLLQSWLPNTPFCSACLSRLRPNSSSSSRPFSSSSSTSTSDDSTSSKPKPNSKPQPRQKTIKAPALEKETTPSRPRKRAPYTRRPPVLPTSLQNHELFKAVSAMATVRSRPTLINLDSARDVVRAWGVDKMHDVVVVEPFAGPGGLTRAFLELPNVKRVIAFEDSFRYLPILNDLCARQDDPERLYVHAGDGFSWDSYAKIEELGLLKDVVHRPWKEPQDGLFLALQQSTNRHGEQLFMQCVSAAATKMWLWKYGRFSIGAITADAYWKVSTQERDRVPHPEADPARLISLLFQKIFAPIGSHDRHKVGVILSTVASLTPTALTQPWTPTEHHFHKPRSDQNTYSPIKVTPWIEPMAQDFEVLQFVMKQMFISKSTGWERTMPGLAVGAGNLIPTILARGGPPLGKQVQALDVDEWVVIADAFAEWPFRPTELYDNEFIPEY</sequence>
<keyword evidence="6" id="KW-0694">RNA-binding</keyword>
<evidence type="ECO:0000256" key="1">
    <source>
        <dbReference type="ARBA" id="ARBA00004173"/>
    </source>
</evidence>